<evidence type="ECO:0000313" key="3">
    <source>
        <dbReference type="Proteomes" id="UP000676246"/>
    </source>
</evidence>
<evidence type="ECO:0000256" key="1">
    <source>
        <dbReference type="SAM" id="SignalP"/>
    </source>
</evidence>
<protein>
    <submittedName>
        <fullName evidence="2">Uncharacterized protein</fullName>
    </submittedName>
</protein>
<dbReference type="EMBL" id="JAGQDD010000018">
    <property type="protein sequence ID" value="MBQ0932707.1"/>
    <property type="molecule type" value="Genomic_DNA"/>
</dbReference>
<sequence length="160" mass="16858">MSRRTLIAAALLALAALPTAQAAVRCTDFLAFPDNFPLLEKFKLNKFKFQDRSGGWAPFVNVFSDIIGQPVHGMQFDPRGLRITLPGPSLTVELRIGAFAGAGVPIEALDAAGGVQDLLILPSDNIMHTATLTAVSAPITMVQVKGGANEGVVNGVCAMR</sequence>
<comment type="caution">
    <text evidence="2">The sequence shown here is derived from an EMBL/GenBank/DDBJ whole genome shotgun (WGS) entry which is preliminary data.</text>
</comment>
<accession>A0A940YA11</accession>
<dbReference type="AlphaFoldDB" id="A0A940YA11"/>
<evidence type="ECO:0000313" key="2">
    <source>
        <dbReference type="EMBL" id="MBQ0932707.1"/>
    </source>
</evidence>
<keyword evidence="1" id="KW-0732">Signal</keyword>
<feature type="chain" id="PRO_5038132777" evidence="1">
    <location>
        <begin position="23"/>
        <end position="160"/>
    </location>
</feature>
<proteinExistence type="predicted"/>
<reference evidence="2 3" key="1">
    <citation type="submission" date="2021-04" db="EMBL/GenBank/DDBJ databases">
        <title>The genome sequence of Ideonella sp. 3Y2.</title>
        <authorList>
            <person name="Liu Y."/>
        </authorList>
    </citation>
    <scope>NUCLEOTIDE SEQUENCE [LARGE SCALE GENOMIC DNA]</scope>
    <source>
        <strain evidence="2 3">3Y2</strain>
    </source>
</reference>
<feature type="signal peptide" evidence="1">
    <location>
        <begin position="1"/>
        <end position="22"/>
    </location>
</feature>
<keyword evidence="3" id="KW-1185">Reference proteome</keyword>
<organism evidence="2 3">
    <name type="scientific">Ideonella alba</name>
    <dbReference type="NCBI Taxonomy" id="2824118"/>
    <lineage>
        <taxon>Bacteria</taxon>
        <taxon>Pseudomonadati</taxon>
        <taxon>Pseudomonadota</taxon>
        <taxon>Betaproteobacteria</taxon>
        <taxon>Burkholderiales</taxon>
        <taxon>Sphaerotilaceae</taxon>
        <taxon>Ideonella</taxon>
    </lineage>
</organism>
<dbReference type="RefSeq" id="WP_210856412.1">
    <property type="nucleotide sequence ID" value="NZ_JAGQDD010000018.1"/>
</dbReference>
<name>A0A940YA11_9BURK</name>
<gene>
    <name evidence="2" type="ORF">KAK03_19685</name>
</gene>
<dbReference type="Proteomes" id="UP000676246">
    <property type="component" value="Unassembled WGS sequence"/>
</dbReference>